<keyword evidence="5 6" id="KW-0472">Membrane</keyword>
<evidence type="ECO:0000313" key="7">
    <source>
        <dbReference type="EMBL" id="KAA3670862.1"/>
    </source>
</evidence>
<evidence type="ECO:0000256" key="3">
    <source>
        <dbReference type="ARBA" id="ARBA00022692"/>
    </source>
</evidence>
<dbReference type="GO" id="GO:0016020">
    <property type="term" value="C:membrane"/>
    <property type="evidence" value="ECO:0007669"/>
    <property type="project" value="UniProtKB-SubCell"/>
</dbReference>
<keyword evidence="2" id="KW-0813">Transport</keyword>
<feature type="transmembrane region" description="Helical" evidence="6">
    <location>
        <begin position="198"/>
        <end position="222"/>
    </location>
</feature>
<dbReference type="InterPro" id="IPR050814">
    <property type="entry name" value="Myo-inositol_Transporter"/>
</dbReference>
<protein>
    <submittedName>
        <fullName evidence="7">MFS transporter, SP family, solute carrier family 2, member 8</fullName>
    </submittedName>
</protein>
<feature type="transmembrane region" description="Helical" evidence="6">
    <location>
        <begin position="81"/>
        <end position="104"/>
    </location>
</feature>
<dbReference type="AlphaFoldDB" id="A0A5J4N5R2"/>
<evidence type="ECO:0000256" key="6">
    <source>
        <dbReference type="SAM" id="Phobius"/>
    </source>
</evidence>
<name>A0A5J4N5R2_9TREM</name>
<sequence>NTHEPADHVDTKTNEHQSFLDVNNSQAQPHRFHWAGIPRPSTADRSNMYLAWLLLVLQALTGVGALLFFCESVFAYGGASWLKVYGVSIGLPQMIFTSVAAVLIRRVPRKQFLHCSTIIMSIAYLLLGLLLQAITLITVPPTTFNRPETRNLYVWYSCDRLVHISHIPYCSSAISNLITVTFSQLSQFQDLKPNAPLLVVPMVLCLVGYSLAWGPLPIVIASELLGTQFIGFTIGIGMTLHWLVSLAVIFLFEPILAIVGSFGCFGLMAVVCSTCGIFIHYHLPETGGTTSNVQCGPLNLPTKSDCTTLSSCGEIKIPRTKRI</sequence>
<dbReference type="GO" id="GO:0022857">
    <property type="term" value="F:transmembrane transporter activity"/>
    <property type="evidence" value="ECO:0007669"/>
    <property type="project" value="InterPro"/>
</dbReference>
<evidence type="ECO:0000256" key="2">
    <source>
        <dbReference type="ARBA" id="ARBA00022448"/>
    </source>
</evidence>
<gene>
    <name evidence="7" type="ORF">DEA37_0011178</name>
</gene>
<feature type="non-terminal residue" evidence="7">
    <location>
        <position position="1"/>
    </location>
</feature>
<dbReference type="SUPFAM" id="SSF103473">
    <property type="entry name" value="MFS general substrate transporter"/>
    <property type="match status" value="1"/>
</dbReference>
<accession>A0A5J4N5R2</accession>
<comment type="caution">
    <text evidence="7">The sequence shown here is derived from an EMBL/GenBank/DDBJ whole genome shotgun (WGS) entry which is preliminary data.</text>
</comment>
<dbReference type="Pfam" id="PF00083">
    <property type="entry name" value="Sugar_tr"/>
    <property type="match status" value="2"/>
</dbReference>
<dbReference type="PANTHER" id="PTHR48020:SF12">
    <property type="entry name" value="PROTON MYO-INOSITOL COTRANSPORTER"/>
    <property type="match status" value="1"/>
</dbReference>
<organism evidence="7 8">
    <name type="scientific">Paragonimus westermani</name>
    <dbReference type="NCBI Taxonomy" id="34504"/>
    <lineage>
        <taxon>Eukaryota</taxon>
        <taxon>Metazoa</taxon>
        <taxon>Spiralia</taxon>
        <taxon>Lophotrochozoa</taxon>
        <taxon>Platyhelminthes</taxon>
        <taxon>Trematoda</taxon>
        <taxon>Digenea</taxon>
        <taxon>Plagiorchiida</taxon>
        <taxon>Troglotremata</taxon>
        <taxon>Troglotrematidae</taxon>
        <taxon>Paragonimus</taxon>
    </lineage>
</organism>
<evidence type="ECO:0000256" key="1">
    <source>
        <dbReference type="ARBA" id="ARBA00004370"/>
    </source>
</evidence>
<dbReference type="InterPro" id="IPR036259">
    <property type="entry name" value="MFS_trans_sf"/>
</dbReference>
<keyword evidence="3 6" id="KW-0812">Transmembrane</keyword>
<dbReference type="Proteomes" id="UP000324629">
    <property type="component" value="Unassembled WGS sequence"/>
</dbReference>
<proteinExistence type="predicted"/>
<dbReference type="PANTHER" id="PTHR48020">
    <property type="entry name" value="PROTON MYO-INOSITOL COTRANSPORTER"/>
    <property type="match status" value="1"/>
</dbReference>
<keyword evidence="8" id="KW-1185">Reference proteome</keyword>
<dbReference type="InterPro" id="IPR005828">
    <property type="entry name" value="MFS_sugar_transport-like"/>
</dbReference>
<dbReference type="Gene3D" id="1.20.1250.20">
    <property type="entry name" value="MFS general substrate transporter like domains"/>
    <property type="match status" value="2"/>
</dbReference>
<dbReference type="EMBL" id="QNGE01008030">
    <property type="protein sequence ID" value="KAA3670862.1"/>
    <property type="molecule type" value="Genomic_DNA"/>
</dbReference>
<reference evidence="7 8" key="1">
    <citation type="journal article" date="2019" name="Gigascience">
        <title>Whole-genome sequence of the oriental lung fluke Paragonimus westermani.</title>
        <authorList>
            <person name="Oey H."/>
            <person name="Zakrzewski M."/>
            <person name="Narain K."/>
            <person name="Devi K.R."/>
            <person name="Agatsuma T."/>
            <person name="Nawaratna S."/>
            <person name="Gobert G.N."/>
            <person name="Jones M.K."/>
            <person name="Ragan M.A."/>
            <person name="McManus D.P."/>
            <person name="Krause L."/>
        </authorList>
    </citation>
    <scope>NUCLEOTIDE SEQUENCE [LARGE SCALE GENOMIC DNA]</scope>
    <source>
        <strain evidence="7 8">IND2009</strain>
    </source>
</reference>
<evidence type="ECO:0000256" key="5">
    <source>
        <dbReference type="ARBA" id="ARBA00023136"/>
    </source>
</evidence>
<keyword evidence="4 6" id="KW-1133">Transmembrane helix</keyword>
<evidence type="ECO:0000313" key="8">
    <source>
        <dbReference type="Proteomes" id="UP000324629"/>
    </source>
</evidence>
<feature type="transmembrane region" description="Helical" evidence="6">
    <location>
        <begin position="229"/>
        <end position="252"/>
    </location>
</feature>
<feature type="transmembrane region" description="Helical" evidence="6">
    <location>
        <begin position="116"/>
        <end position="139"/>
    </location>
</feature>
<comment type="subcellular location">
    <subcellularLocation>
        <location evidence="1">Membrane</location>
    </subcellularLocation>
</comment>
<feature type="transmembrane region" description="Helical" evidence="6">
    <location>
        <begin position="49"/>
        <end position="69"/>
    </location>
</feature>
<evidence type="ECO:0000256" key="4">
    <source>
        <dbReference type="ARBA" id="ARBA00022989"/>
    </source>
</evidence>
<feature type="transmembrane region" description="Helical" evidence="6">
    <location>
        <begin position="258"/>
        <end position="279"/>
    </location>
</feature>